<evidence type="ECO:0000313" key="3">
    <source>
        <dbReference type="EMBL" id="RKD88030.1"/>
    </source>
</evidence>
<organism evidence="3 4">
    <name type="scientific">Halopiger aswanensis</name>
    <dbReference type="NCBI Taxonomy" id="148449"/>
    <lineage>
        <taxon>Archaea</taxon>
        <taxon>Methanobacteriati</taxon>
        <taxon>Methanobacteriota</taxon>
        <taxon>Stenosarchaea group</taxon>
        <taxon>Halobacteria</taxon>
        <taxon>Halobacteriales</taxon>
        <taxon>Natrialbaceae</taxon>
        <taxon>Halopiger</taxon>
    </lineage>
</organism>
<dbReference type="InterPro" id="IPR029045">
    <property type="entry name" value="ClpP/crotonase-like_dom_sf"/>
</dbReference>
<gene>
    <name evidence="3" type="ORF">ATJ93_4521</name>
</gene>
<dbReference type="Pfam" id="PF00378">
    <property type="entry name" value="ECH_1"/>
    <property type="match status" value="1"/>
</dbReference>
<dbReference type="CDD" id="cd06558">
    <property type="entry name" value="crotonase-like"/>
    <property type="match status" value="1"/>
</dbReference>
<proteinExistence type="inferred from homology"/>
<dbReference type="InterPro" id="IPR018376">
    <property type="entry name" value="Enoyl-CoA_hyd/isom_CS"/>
</dbReference>
<evidence type="ECO:0000313" key="4">
    <source>
        <dbReference type="Proteomes" id="UP000283805"/>
    </source>
</evidence>
<dbReference type="SUPFAM" id="SSF52096">
    <property type="entry name" value="ClpP/crotonase"/>
    <property type="match status" value="1"/>
</dbReference>
<dbReference type="AlphaFoldDB" id="A0A419VY66"/>
<dbReference type="InterPro" id="IPR001753">
    <property type="entry name" value="Enoyl-CoA_hydra/iso"/>
</dbReference>
<dbReference type="GO" id="GO:0003824">
    <property type="term" value="F:catalytic activity"/>
    <property type="evidence" value="ECO:0007669"/>
    <property type="project" value="InterPro"/>
</dbReference>
<dbReference type="Proteomes" id="UP000283805">
    <property type="component" value="Unassembled WGS sequence"/>
</dbReference>
<dbReference type="PANTHER" id="PTHR11941">
    <property type="entry name" value="ENOYL-COA HYDRATASE-RELATED"/>
    <property type="match status" value="1"/>
</dbReference>
<dbReference type="GO" id="GO:0006635">
    <property type="term" value="P:fatty acid beta-oxidation"/>
    <property type="evidence" value="ECO:0007669"/>
    <property type="project" value="TreeGrafter"/>
</dbReference>
<dbReference type="OrthoDB" id="27846at2157"/>
<evidence type="ECO:0000256" key="2">
    <source>
        <dbReference type="RuleBase" id="RU003707"/>
    </source>
</evidence>
<name>A0A419VY66_9EURY</name>
<keyword evidence="4" id="KW-1185">Reference proteome</keyword>
<dbReference type="PROSITE" id="PS00166">
    <property type="entry name" value="ENOYL_COA_HYDRATASE"/>
    <property type="match status" value="1"/>
</dbReference>
<dbReference type="PANTHER" id="PTHR11941:SF54">
    <property type="entry name" value="ENOYL-COA HYDRATASE, MITOCHONDRIAL"/>
    <property type="match status" value="1"/>
</dbReference>
<evidence type="ECO:0000256" key="1">
    <source>
        <dbReference type="ARBA" id="ARBA00005254"/>
    </source>
</evidence>
<dbReference type="Gene3D" id="3.90.226.10">
    <property type="entry name" value="2-enoyl-CoA Hydratase, Chain A, domain 1"/>
    <property type="match status" value="1"/>
</dbReference>
<comment type="similarity">
    <text evidence="1 2">Belongs to the enoyl-CoA hydratase/isomerase family.</text>
</comment>
<reference evidence="3 4" key="1">
    <citation type="submission" date="2018-09" db="EMBL/GenBank/DDBJ databases">
        <title>Genomic Encyclopedia of Archaeal and Bacterial Type Strains, Phase II (KMG-II): from individual species to whole genera.</title>
        <authorList>
            <person name="Goeker M."/>
        </authorList>
    </citation>
    <scope>NUCLEOTIDE SEQUENCE [LARGE SCALE GENOMIC DNA]</scope>
    <source>
        <strain evidence="3 4">DSM 13151</strain>
    </source>
</reference>
<dbReference type="EMBL" id="RAPO01000007">
    <property type="protein sequence ID" value="RKD88030.1"/>
    <property type="molecule type" value="Genomic_DNA"/>
</dbReference>
<dbReference type="RefSeq" id="WP_120246808.1">
    <property type="nucleotide sequence ID" value="NZ_RAPO01000007.1"/>
</dbReference>
<accession>A0A419VY66</accession>
<comment type="caution">
    <text evidence="3">The sequence shown here is derived from an EMBL/GenBank/DDBJ whole genome shotgun (WGS) entry which is preliminary data.</text>
</comment>
<protein>
    <submittedName>
        <fullName evidence="3">Enoyl-CoA hydratase/enoyl-CoA hydratase/3-hydroxyacyl-CoA dehydrogenase</fullName>
    </submittedName>
</protein>
<sequence>MVSYSAYESITLEIDDGIAKIEFHRPEVYNALNNEVMLDLQRAFDEIQLNRDIDAVVITGEGEDAFSAGADISQYAGPAEEHDPLQRDRQELFYEMYQKPYECHAPVIAKINGYCVGGGLIFAMYCDIRVAVEDAKFGVPTANIGQIPTGGSTWRAIELVGEAKAKELVYTAGMIDAAEAERIGLINHAVPRSELEETVNEIVSGIQNTGRKAVKNSKRALNIASRAKSLEEAREREAEIWWEQFATDERRELVDEFNEGEADD</sequence>